<dbReference type="PANTHER" id="PTHR36766:SF61">
    <property type="entry name" value="NB-ARC DOMAIN DISEASE RESISTANCE PROTEIN"/>
    <property type="match status" value="1"/>
</dbReference>
<feature type="domain" description="Disease resistance protein winged helix" evidence="10">
    <location>
        <begin position="436"/>
        <end position="505"/>
    </location>
</feature>
<feature type="domain" description="NB-ARC" evidence="8">
    <location>
        <begin position="179"/>
        <end position="350"/>
    </location>
</feature>
<dbReference type="SUPFAM" id="SSF52540">
    <property type="entry name" value="P-loop containing nucleoside triphosphate hydrolases"/>
    <property type="match status" value="1"/>
</dbReference>
<evidence type="ECO:0000259" key="9">
    <source>
        <dbReference type="Pfam" id="PF18052"/>
    </source>
</evidence>
<evidence type="ECO:0000313" key="12">
    <source>
        <dbReference type="EMBL" id="KAJ9543895.1"/>
    </source>
</evidence>
<dbReference type="Gene3D" id="1.20.5.4130">
    <property type="match status" value="1"/>
</dbReference>
<dbReference type="Pfam" id="PF23598">
    <property type="entry name" value="LRR_14"/>
    <property type="match status" value="1"/>
</dbReference>
<evidence type="ECO:0000259" key="8">
    <source>
        <dbReference type="Pfam" id="PF00931"/>
    </source>
</evidence>
<keyword evidence="3" id="KW-0677">Repeat</keyword>
<evidence type="ECO:0000259" key="10">
    <source>
        <dbReference type="Pfam" id="PF23559"/>
    </source>
</evidence>
<dbReference type="GO" id="GO:0005524">
    <property type="term" value="F:ATP binding"/>
    <property type="evidence" value="ECO:0007669"/>
    <property type="project" value="UniProtKB-KW"/>
</dbReference>
<protein>
    <submittedName>
        <fullName evidence="12">Uncharacterized protein</fullName>
    </submittedName>
</protein>
<keyword evidence="13" id="KW-1185">Reference proteome</keyword>
<keyword evidence="2" id="KW-0433">Leucine-rich repeat</keyword>
<feature type="domain" description="Disease resistance R13L4/SHOC-2-like LRR" evidence="11">
    <location>
        <begin position="580"/>
        <end position="705"/>
    </location>
</feature>
<dbReference type="FunFam" id="3.40.50.300:FF:001091">
    <property type="entry name" value="Probable disease resistance protein At1g61300"/>
    <property type="match status" value="1"/>
</dbReference>
<comment type="caution">
    <text evidence="12">The sequence shown here is derived from an EMBL/GenBank/DDBJ whole genome shotgun (WGS) entry which is preliminary data.</text>
</comment>
<sequence length="1080" mass="122846">MAVAEIFLSAFITVLFDKLASADLIRLARSEGIHVQLNKWKDTLSQIQALLTDAGQKQLRDRSVELWLNKLQHLAYDIDNLLDDLATEAMRRRLKQEPDANTSTSKVLKIIPKFSNFTPRNLMYGRKMSSKLDELTTKLHDLLEEKNSLGLNINVERSKRASRRSKETSLVEVSKIVGQEKDKEALLEKLLENESCSENVSVVSIVGLGGIGKTTLARVLYNEKKVKDHFELMAWVCVSDDFDVLGITNTILQNVSGEDKKFEDLNQLQESLSEKLAKRRFLLVLDDVWNEDYTEWELLRRPFVVGAPGSKIIVTTRKTTVASMMDSVQTYPMKLLSKEEALSLLAQHALGKQNFDSHPTLKLHGKEIVKKCGELPLALIAVGRMLRTKQNDEEWEELLNSEIWNSKNEDNILPALRVSYYDLPPYLKQMFAYCCLFPKDYLFHMDQLVLLWMAEGFLQDSNGSKSMENLGRECFEELRSRSFFQNFSNDNPSLCTMHDLINDLAMSVAGEFFFTLDDKRNFIDKNEALEKFHHLSFVRQRYGVYRKFEAVHRARRLRTFLAITTVERNHLSNKVLFELVPRLQFLRVLSLAGYSITGLPQSIGSLKHLRYLDFNNTLITCLPEQVGDLHNLESLIVSSCVRLSSLPDSIVKLKNLRHLFINNTPKLNKMPLGIEGLTGLRTLSKVIVREANGFKIADLKGLPHLQGSIFIKGLHTMLAYCKRRLFCNKPTSLEGSWLLNNYLSSLGSLWISGLPNVKSLPEGCLLHLADLHIDGCKNIESIPEKGFGFQPLLCLRRLHITNCKNLKSFPHEHLQSLTSLVLLEVGDCPNIDYSFPCGLWPPNFWGLSIGNLKKPMSEWGRQNFPASLVSLSIVGKNSGVVQFATAEDVRRNSNNTTTPLLLPPSLTRLLVNGFMELESLSKGLQHLTSLEVLDIRNCPKLRDLPKTLLPSLSHLEIKSCQKLEKRCHSKKGDYGPIISQIPYHSIGFDPYYLILAIKYRMMEHCCRKGSWDEEKKGRIWRFLHSRYKCPHLLIEDGPTIMWLLPPLAYPFEVASLGILLLNDDGVDMTGPQINAIAVIK</sequence>
<dbReference type="Pfam" id="PF23559">
    <property type="entry name" value="WHD_DRP"/>
    <property type="match status" value="1"/>
</dbReference>
<dbReference type="AlphaFoldDB" id="A0AA38SWX1"/>
<keyword evidence="4" id="KW-0547">Nucleotide-binding</keyword>
<dbReference type="Gene3D" id="1.10.8.430">
    <property type="entry name" value="Helical domain of apoptotic protease-activating factors"/>
    <property type="match status" value="1"/>
</dbReference>
<dbReference type="PRINTS" id="PR00364">
    <property type="entry name" value="DISEASERSIST"/>
</dbReference>
<evidence type="ECO:0000256" key="1">
    <source>
        <dbReference type="ARBA" id="ARBA00008894"/>
    </source>
</evidence>
<evidence type="ECO:0000256" key="5">
    <source>
        <dbReference type="ARBA" id="ARBA00022821"/>
    </source>
</evidence>
<dbReference type="Gene3D" id="3.80.10.10">
    <property type="entry name" value="Ribonuclease Inhibitor"/>
    <property type="match status" value="2"/>
</dbReference>
<dbReference type="EMBL" id="JARYMX010000006">
    <property type="protein sequence ID" value="KAJ9543895.1"/>
    <property type="molecule type" value="Genomic_DNA"/>
</dbReference>
<dbReference type="InterPro" id="IPR055414">
    <property type="entry name" value="LRR_R13L4/SHOC2-like"/>
</dbReference>
<name>A0AA38SWX1_9ASTR</name>
<dbReference type="InterPro" id="IPR041118">
    <property type="entry name" value="Rx_N"/>
</dbReference>
<evidence type="ECO:0000256" key="6">
    <source>
        <dbReference type="ARBA" id="ARBA00022840"/>
    </source>
</evidence>
<dbReference type="Gene3D" id="3.40.50.300">
    <property type="entry name" value="P-loop containing nucleotide triphosphate hydrolases"/>
    <property type="match status" value="1"/>
</dbReference>
<dbReference type="InterPro" id="IPR002182">
    <property type="entry name" value="NB-ARC"/>
</dbReference>
<dbReference type="Pfam" id="PF00931">
    <property type="entry name" value="NB-ARC"/>
    <property type="match status" value="1"/>
</dbReference>
<feature type="signal peptide" evidence="7">
    <location>
        <begin position="1"/>
        <end position="22"/>
    </location>
</feature>
<keyword evidence="7" id="KW-0732">Signal</keyword>
<evidence type="ECO:0000259" key="11">
    <source>
        <dbReference type="Pfam" id="PF23598"/>
    </source>
</evidence>
<feature type="non-terminal residue" evidence="12">
    <location>
        <position position="1"/>
    </location>
</feature>
<accession>A0AA38SWX1</accession>
<dbReference type="GO" id="GO:0043531">
    <property type="term" value="F:ADP binding"/>
    <property type="evidence" value="ECO:0007669"/>
    <property type="project" value="InterPro"/>
</dbReference>
<dbReference type="SUPFAM" id="SSF52058">
    <property type="entry name" value="L domain-like"/>
    <property type="match status" value="1"/>
</dbReference>
<gene>
    <name evidence="12" type="ORF">OSB04_023602</name>
</gene>
<dbReference type="FunFam" id="1.10.10.10:FF:000322">
    <property type="entry name" value="Probable disease resistance protein At1g63360"/>
    <property type="match status" value="1"/>
</dbReference>
<dbReference type="InterPro" id="IPR042197">
    <property type="entry name" value="Apaf_helical"/>
</dbReference>
<comment type="similarity">
    <text evidence="1">Belongs to the disease resistance NB-LRR family.</text>
</comment>
<evidence type="ECO:0000313" key="13">
    <source>
        <dbReference type="Proteomes" id="UP001172457"/>
    </source>
</evidence>
<dbReference type="InterPro" id="IPR032675">
    <property type="entry name" value="LRR_dom_sf"/>
</dbReference>
<dbReference type="Pfam" id="PF18052">
    <property type="entry name" value="Rx_N"/>
    <property type="match status" value="1"/>
</dbReference>
<dbReference type="PANTHER" id="PTHR36766">
    <property type="entry name" value="PLANT BROAD-SPECTRUM MILDEW RESISTANCE PROTEIN RPW8"/>
    <property type="match status" value="1"/>
</dbReference>
<dbReference type="Proteomes" id="UP001172457">
    <property type="component" value="Chromosome 6"/>
</dbReference>
<organism evidence="12 13">
    <name type="scientific">Centaurea solstitialis</name>
    <name type="common">yellow star-thistle</name>
    <dbReference type="NCBI Taxonomy" id="347529"/>
    <lineage>
        <taxon>Eukaryota</taxon>
        <taxon>Viridiplantae</taxon>
        <taxon>Streptophyta</taxon>
        <taxon>Embryophyta</taxon>
        <taxon>Tracheophyta</taxon>
        <taxon>Spermatophyta</taxon>
        <taxon>Magnoliopsida</taxon>
        <taxon>eudicotyledons</taxon>
        <taxon>Gunneridae</taxon>
        <taxon>Pentapetalae</taxon>
        <taxon>asterids</taxon>
        <taxon>campanulids</taxon>
        <taxon>Asterales</taxon>
        <taxon>Asteraceae</taxon>
        <taxon>Carduoideae</taxon>
        <taxon>Cardueae</taxon>
        <taxon>Centaureinae</taxon>
        <taxon>Centaurea</taxon>
    </lineage>
</organism>
<evidence type="ECO:0000256" key="4">
    <source>
        <dbReference type="ARBA" id="ARBA00022741"/>
    </source>
</evidence>
<dbReference type="GO" id="GO:0051607">
    <property type="term" value="P:defense response to virus"/>
    <property type="evidence" value="ECO:0007669"/>
    <property type="project" value="UniProtKB-ARBA"/>
</dbReference>
<dbReference type="InterPro" id="IPR058922">
    <property type="entry name" value="WHD_DRP"/>
</dbReference>
<reference evidence="12" key="1">
    <citation type="submission" date="2023-03" db="EMBL/GenBank/DDBJ databases">
        <title>Chromosome-scale reference genome and RAD-based genetic map of yellow starthistle (Centaurea solstitialis) reveal putative structural variation and QTLs associated with invader traits.</title>
        <authorList>
            <person name="Reatini B."/>
            <person name="Cang F.A."/>
            <person name="Jiang Q."/>
            <person name="Mckibben M.T.W."/>
            <person name="Barker M.S."/>
            <person name="Rieseberg L.H."/>
            <person name="Dlugosch K.M."/>
        </authorList>
    </citation>
    <scope>NUCLEOTIDE SEQUENCE</scope>
    <source>
        <strain evidence="12">CAN-66</strain>
        <tissue evidence="12">Leaf</tissue>
    </source>
</reference>
<proteinExistence type="inferred from homology"/>
<keyword evidence="5" id="KW-0611">Plant defense</keyword>
<evidence type="ECO:0000256" key="2">
    <source>
        <dbReference type="ARBA" id="ARBA00022614"/>
    </source>
</evidence>
<feature type="chain" id="PRO_5041253303" evidence="7">
    <location>
        <begin position="23"/>
        <end position="1080"/>
    </location>
</feature>
<keyword evidence="6" id="KW-0067">ATP-binding</keyword>
<feature type="domain" description="Disease resistance N-terminal" evidence="9">
    <location>
        <begin position="7"/>
        <end position="96"/>
    </location>
</feature>
<evidence type="ECO:0000256" key="7">
    <source>
        <dbReference type="SAM" id="SignalP"/>
    </source>
</evidence>
<evidence type="ECO:0000256" key="3">
    <source>
        <dbReference type="ARBA" id="ARBA00022737"/>
    </source>
</evidence>
<dbReference type="InterPro" id="IPR027417">
    <property type="entry name" value="P-loop_NTPase"/>
</dbReference>